<dbReference type="Proteomes" id="UP000697995">
    <property type="component" value="Unassembled WGS sequence"/>
</dbReference>
<organism evidence="2 3">
    <name type="scientific">Paracraurococcus ruber</name>
    <dbReference type="NCBI Taxonomy" id="77675"/>
    <lineage>
        <taxon>Bacteria</taxon>
        <taxon>Pseudomonadati</taxon>
        <taxon>Pseudomonadota</taxon>
        <taxon>Alphaproteobacteria</taxon>
        <taxon>Acetobacterales</taxon>
        <taxon>Roseomonadaceae</taxon>
        <taxon>Paracraurococcus</taxon>
    </lineage>
</organism>
<feature type="region of interest" description="Disordered" evidence="1">
    <location>
        <begin position="1"/>
        <end position="26"/>
    </location>
</feature>
<evidence type="ECO:0000256" key="1">
    <source>
        <dbReference type="SAM" id="MobiDB-lite"/>
    </source>
</evidence>
<dbReference type="NCBIfam" id="NF002558">
    <property type="entry name" value="PRK02126.1"/>
    <property type="match status" value="1"/>
</dbReference>
<reference evidence="2 3" key="1">
    <citation type="journal article" date="2020" name="Microorganisms">
        <title>Osmotic Adaptation and Compatible Solute Biosynthesis of Phototrophic Bacteria as Revealed from Genome Analyses.</title>
        <authorList>
            <person name="Imhoff J.F."/>
            <person name="Rahn T."/>
            <person name="Kunzel S."/>
            <person name="Keller A."/>
            <person name="Neulinger S.C."/>
        </authorList>
    </citation>
    <scope>NUCLEOTIDE SEQUENCE [LARGE SCALE GENOMIC DNA]</scope>
    <source>
        <strain evidence="2 3">DSM 15382</strain>
    </source>
</reference>
<keyword evidence="3" id="KW-1185">Reference proteome</keyword>
<comment type="caution">
    <text evidence="2">The sequence shown here is derived from an EMBL/GenBank/DDBJ whole genome shotgun (WGS) entry which is preliminary data.</text>
</comment>
<proteinExistence type="predicted"/>
<dbReference type="InterPro" id="IPR036866">
    <property type="entry name" value="RibonucZ/Hydroxyglut_hydro"/>
</dbReference>
<dbReference type="PANTHER" id="PTHR46018:SF7">
    <property type="entry name" value="RIBONUCLEASE Z"/>
    <property type="match status" value="1"/>
</dbReference>
<gene>
    <name evidence="2" type="ORF">CKO45_20190</name>
</gene>
<name>A0ABS1D162_9PROT</name>
<evidence type="ECO:0000313" key="3">
    <source>
        <dbReference type="Proteomes" id="UP000697995"/>
    </source>
</evidence>
<sequence>MGRPLSTRPAGHGTSRRMPDMLHPRLLNGRTGDPALHVEVPHQAEALLLDCGDLSALAPRHLLRIGALGVSHAHMDHWAGFDALLRVLIGREKVVQVVGPPGFAQRLSHRLHSYTWNLVDRIAADLVFEVTEVTGDAAWPRSRFRLRTGFAAEALPPGPAVADGTVLALGALRLRARLLDHGIPVLGFAVEAAGHLNVRGARLAARGLPTGPWLAGLKRAVADGAPDDTPIPVFARPSAAAGAPTLPLAGLRDLVQATPGQRLAYLTDLADTAANRAAAIALARDADMLFIEAPFAAADAAHALDRRHLTTRAAGEIARAAGATRIEPFHFSPRYEDAEARLLAEVLAAAGRLPP</sequence>
<protein>
    <submittedName>
        <fullName evidence="2">Uncharacterized protein</fullName>
    </submittedName>
</protein>
<dbReference type="PANTHER" id="PTHR46018">
    <property type="entry name" value="ZINC PHOSPHODIESTERASE ELAC PROTEIN 1"/>
    <property type="match status" value="1"/>
</dbReference>
<dbReference type="Gene3D" id="3.60.15.10">
    <property type="entry name" value="Ribonuclease Z/Hydroxyacylglutathione hydrolase-like"/>
    <property type="match status" value="1"/>
</dbReference>
<evidence type="ECO:0000313" key="2">
    <source>
        <dbReference type="EMBL" id="MBK1660548.1"/>
    </source>
</evidence>
<accession>A0ABS1D162</accession>
<dbReference type="SUPFAM" id="SSF56281">
    <property type="entry name" value="Metallo-hydrolase/oxidoreductase"/>
    <property type="match status" value="1"/>
</dbReference>
<dbReference type="EMBL" id="NRSG01000188">
    <property type="protein sequence ID" value="MBK1660548.1"/>
    <property type="molecule type" value="Genomic_DNA"/>
</dbReference>